<keyword evidence="4" id="KW-1185">Reference proteome</keyword>
<dbReference type="EMBL" id="VFPN01000001">
    <property type="protein sequence ID" value="TQM65373.1"/>
    <property type="molecule type" value="Genomic_DNA"/>
</dbReference>
<dbReference type="AlphaFoldDB" id="A0A543I454"/>
<name>A0A543I454_9MICO</name>
<gene>
    <name evidence="3" type="ORF">FB466_0173</name>
</gene>
<feature type="region of interest" description="Disordered" evidence="1">
    <location>
        <begin position="127"/>
        <end position="147"/>
    </location>
</feature>
<feature type="transmembrane region" description="Helical" evidence="2">
    <location>
        <begin position="6"/>
        <end position="23"/>
    </location>
</feature>
<reference evidence="3 4" key="1">
    <citation type="submission" date="2019-06" db="EMBL/GenBank/DDBJ databases">
        <title>Sequencing the genomes of 1000 actinobacteria strains.</title>
        <authorList>
            <person name="Klenk H.-P."/>
        </authorList>
    </citation>
    <scope>NUCLEOTIDE SEQUENCE [LARGE SCALE GENOMIC DNA]</scope>
    <source>
        <strain evidence="3 4">DSM 18031</strain>
    </source>
</reference>
<sequence>MTPLAIASSGIVVFLVLLGALILRQIIRTRRSSAGADDQLWERLRLTGTRTEAEILSGAPRLTGPLPAPSGLPPVTVELKVRFSDRLGTPYTAWIRTSVAADQLGAVETGRQISVVFDPMTPRTVTHDRNDSQLQGARSGSVASPVTGYTSATTATATANSRPTSRTPGRGLGWLIIGAAVGLPILVSVAGSTNWAGFLPGGETAETAHATARETAQNYIEAVAAGDATEANALAHLSTADPQHRLLTDKVLGAASPITEVQLGEDGWGTDLDSAENSALYQVGYTLDGEDSLDFIELEKNSAGEWVVTEGLVSDSDLSADLYGARFALPGDSSDAGENFDTAATSSANAFLYLGVYTLKTPNSFFTVSGDSTVALGSSGLRITDTQLTPSPAFVAEAQKQINAQIDECALSKDFYEFSLCGLHFGYPESGMLNAPTTVTTTVTITEYPTLTLPDTAFGDATLTNGNITATVSDGTVTETLMAAFDAPNPRVTIVDGKVIVTLR</sequence>
<keyword evidence="2" id="KW-0812">Transmembrane</keyword>
<keyword evidence="2" id="KW-1133">Transmembrane helix</keyword>
<evidence type="ECO:0000256" key="1">
    <source>
        <dbReference type="SAM" id="MobiDB-lite"/>
    </source>
</evidence>
<feature type="transmembrane region" description="Helical" evidence="2">
    <location>
        <begin position="172"/>
        <end position="191"/>
    </location>
</feature>
<accession>A0A543I454</accession>
<evidence type="ECO:0000256" key="2">
    <source>
        <dbReference type="SAM" id="Phobius"/>
    </source>
</evidence>
<evidence type="ECO:0000313" key="4">
    <source>
        <dbReference type="Proteomes" id="UP000318331"/>
    </source>
</evidence>
<dbReference type="OrthoDB" id="4977344at2"/>
<proteinExistence type="predicted"/>
<organism evidence="3 4">
    <name type="scientific">Klugiella xanthotipulae</name>
    <dbReference type="NCBI Taxonomy" id="244735"/>
    <lineage>
        <taxon>Bacteria</taxon>
        <taxon>Bacillati</taxon>
        <taxon>Actinomycetota</taxon>
        <taxon>Actinomycetes</taxon>
        <taxon>Micrococcales</taxon>
        <taxon>Microbacteriaceae</taxon>
        <taxon>Klugiella</taxon>
    </lineage>
</organism>
<dbReference type="RefSeq" id="WP_141915093.1">
    <property type="nucleotide sequence ID" value="NZ_BAAAYS010000013.1"/>
</dbReference>
<feature type="compositionally biased region" description="Polar residues" evidence="1">
    <location>
        <begin position="132"/>
        <end position="147"/>
    </location>
</feature>
<evidence type="ECO:0000313" key="3">
    <source>
        <dbReference type="EMBL" id="TQM65373.1"/>
    </source>
</evidence>
<protein>
    <submittedName>
        <fullName evidence="3">Uncharacterized protein</fullName>
    </submittedName>
</protein>
<comment type="caution">
    <text evidence="3">The sequence shown here is derived from an EMBL/GenBank/DDBJ whole genome shotgun (WGS) entry which is preliminary data.</text>
</comment>
<dbReference type="Proteomes" id="UP000318331">
    <property type="component" value="Unassembled WGS sequence"/>
</dbReference>
<keyword evidence="2" id="KW-0472">Membrane</keyword>